<comment type="similarity">
    <text evidence="2">Belongs to the bacterial solute-binding protein 8 family.</text>
</comment>
<dbReference type="InterPro" id="IPR051313">
    <property type="entry name" value="Bact_iron-sidero_bind"/>
</dbReference>
<protein>
    <submittedName>
        <fullName evidence="7">Iron-hydroxamate ABC transporter substrate-binding protein</fullName>
    </submittedName>
</protein>
<feature type="chain" id="PRO_5047382478" evidence="5">
    <location>
        <begin position="29"/>
        <end position="322"/>
    </location>
</feature>
<proteinExistence type="inferred from homology"/>
<evidence type="ECO:0000313" key="8">
    <source>
        <dbReference type="Proteomes" id="UP001596143"/>
    </source>
</evidence>
<name>A0ABW0U5H1_9BACI</name>
<dbReference type="SUPFAM" id="SSF53807">
    <property type="entry name" value="Helical backbone' metal receptor"/>
    <property type="match status" value="1"/>
</dbReference>
<evidence type="ECO:0000259" key="6">
    <source>
        <dbReference type="PROSITE" id="PS50983"/>
    </source>
</evidence>
<dbReference type="InterPro" id="IPR002491">
    <property type="entry name" value="ABC_transptr_periplasmic_BD"/>
</dbReference>
<comment type="caution">
    <text evidence="7">The sequence shown here is derived from an EMBL/GenBank/DDBJ whole genome shotgun (WGS) entry which is preliminary data.</text>
</comment>
<dbReference type="PROSITE" id="PS50983">
    <property type="entry name" value="FE_B12_PBP"/>
    <property type="match status" value="1"/>
</dbReference>
<keyword evidence="3" id="KW-0813">Transport</keyword>
<dbReference type="Proteomes" id="UP001596143">
    <property type="component" value="Unassembled WGS sequence"/>
</dbReference>
<evidence type="ECO:0000256" key="3">
    <source>
        <dbReference type="ARBA" id="ARBA00022448"/>
    </source>
</evidence>
<feature type="domain" description="Fe/B12 periplasmic-binding" evidence="6">
    <location>
        <begin position="59"/>
        <end position="318"/>
    </location>
</feature>
<keyword evidence="4 5" id="KW-0732">Signal</keyword>
<dbReference type="Pfam" id="PF01497">
    <property type="entry name" value="Peripla_BP_2"/>
    <property type="match status" value="1"/>
</dbReference>
<comment type="subcellular location">
    <subcellularLocation>
        <location evidence="1">Cell membrane</location>
        <topology evidence="1">Lipid-anchor</topology>
    </subcellularLocation>
</comment>
<evidence type="ECO:0000313" key="7">
    <source>
        <dbReference type="EMBL" id="MFC5628009.1"/>
    </source>
</evidence>
<organism evidence="7 8">
    <name type="scientific">Aliibacillus thermotolerans</name>
    <dbReference type="NCBI Taxonomy" id="1834418"/>
    <lineage>
        <taxon>Bacteria</taxon>
        <taxon>Bacillati</taxon>
        <taxon>Bacillota</taxon>
        <taxon>Bacilli</taxon>
        <taxon>Bacillales</taxon>
        <taxon>Bacillaceae</taxon>
        <taxon>Aliibacillus</taxon>
    </lineage>
</organism>
<keyword evidence="8" id="KW-1185">Reference proteome</keyword>
<evidence type="ECO:0000256" key="1">
    <source>
        <dbReference type="ARBA" id="ARBA00004193"/>
    </source>
</evidence>
<evidence type="ECO:0000256" key="4">
    <source>
        <dbReference type="ARBA" id="ARBA00022729"/>
    </source>
</evidence>
<dbReference type="PROSITE" id="PS51257">
    <property type="entry name" value="PROKAR_LIPOPROTEIN"/>
    <property type="match status" value="1"/>
</dbReference>
<dbReference type="EMBL" id="JBHSPF010000017">
    <property type="protein sequence ID" value="MFC5628009.1"/>
    <property type="molecule type" value="Genomic_DNA"/>
</dbReference>
<dbReference type="CDD" id="cd01138">
    <property type="entry name" value="FeuA"/>
    <property type="match status" value="1"/>
</dbReference>
<evidence type="ECO:0000256" key="2">
    <source>
        <dbReference type="ARBA" id="ARBA00008814"/>
    </source>
</evidence>
<sequence length="322" mass="36540">MWKKNFWISLLILALILMLAACNGNDQANKEIESENKETTDTRLFETVKGEVEIPVNPQRIVTDFYAGEVLAVGGNLVGADSDAFSHPFIQDQLNDVTDLGTPMNVEKMVELNPDLIITMYEDHYEEYSKIAPTLYIPWNTDADIYETLTLFGDITGNEEEAKAFSEEYDEIVAAAKEQLKDEVDENTTVGIYELTADGKLWVFGKNFGRGGQVLYDAFDLKAPEKIQTDIMEGDGYAEISMEVFPEYAADYMFMTVYDPENTGTALNQLQNMSIYQNLDAVKNDTFFINDFDQFYRYDPIAIREQVTLFTELLLEKAESTS</sequence>
<dbReference type="Gene3D" id="3.40.50.1980">
    <property type="entry name" value="Nitrogenase molybdenum iron protein domain"/>
    <property type="match status" value="2"/>
</dbReference>
<dbReference type="RefSeq" id="WP_270896689.1">
    <property type="nucleotide sequence ID" value="NZ_JBHSPF010000017.1"/>
</dbReference>
<dbReference type="PANTHER" id="PTHR30532:SF26">
    <property type="entry name" value="IRON(3+)-HYDROXAMATE-BINDING PROTEIN FHUD"/>
    <property type="match status" value="1"/>
</dbReference>
<evidence type="ECO:0000256" key="5">
    <source>
        <dbReference type="SAM" id="SignalP"/>
    </source>
</evidence>
<gene>
    <name evidence="7" type="ORF">ACFPTR_03770</name>
</gene>
<feature type="signal peptide" evidence="5">
    <location>
        <begin position="1"/>
        <end position="28"/>
    </location>
</feature>
<dbReference type="PANTHER" id="PTHR30532">
    <property type="entry name" value="IRON III DICITRATE-BINDING PERIPLASMIC PROTEIN"/>
    <property type="match status" value="1"/>
</dbReference>
<reference evidence="8" key="1">
    <citation type="journal article" date="2019" name="Int. J. Syst. Evol. Microbiol.">
        <title>The Global Catalogue of Microorganisms (GCM) 10K type strain sequencing project: providing services to taxonomists for standard genome sequencing and annotation.</title>
        <authorList>
            <consortium name="The Broad Institute Genomics Platform"/>
            <consortium name="The Broad Institute Genome Sequencing Center for Infectious Disease"/>
            <person name="Wu L."/>
            <person name="Ma J."/>
        </authorList>
    </citation>
    <scope>NUCLEOTIDE SEQUENCE [LARGE SCALE GENOMIC DNA]</scope>
    <source>
        <strain evidence="8">CGMCC 1.15790</strain>
    </source>
</reference>
<accession>A0ABW0U5H1</accession>